<protein>
    <submittedName>
        <fullName evidence="1">Uncharacterized protein</fullName>
    </submittedName>
</protein>
<sequence length="481" mass="53673">MASEDTSTHAGCAGCDREMAKAKKVHAGKRYCDTCYPRLFKRRMCAACGNFARLPVFDLAARCAACERAGPCVRCGKTEFETALRTEYGPVCKPCRYYFRTAESCEVCGKLSQRLARSKVTGLRRCPGCSGPEMATCPTCRHYRVLVTAADGVARCETCASNPDRPCESCGAPTPAGRGRKCEECAWQSTFQKRLAINVQGFSSGEFGELFAQFGAWLFERVGAQRAALSINGHYPFFRAMDESWGVVPNYEKLLQHFGAARLRKAENPMRFLAEKCLVTVNPMLREQSIEQGRLAAILTEPRDSWSNQLLVEYLDPLKVRVEQGNTDLRSVRLAARAAANLLESAQLDLGALPTQKTLESFWKRSPGQVAAVTGFVGHLNRRHGLELQAKPDARWLSHAKRQKAERELVAMLYESTDEDFEGRWIVKGLAYFHDVARVSRKALIYQPHDYRGVAGYNVTHKGETLWVPSASSYQRSVHSN</sequence>
<accession>A0A1B2FEI3</accession>
<dbReference type="EMBL" id="CP016634">
    <property type="protein sequence ID" value="ANY90630.1"/>
    <property type="molecule type" value="Genomic_DNA"/>
</dbReference>
<evidence type="ECO:0000313" key="1">
    <source>
        <dbReference type="EMBL" id="ANY90630.1"/>
    </source>
</evidence>
<organism evidence="1">
    <name type="scientific">Pseudomonas putida</name>
    <name type="common">Arthrobacter siderocapsulatus</name>
    <dbReference type="NCBI Taxonomy" id="303"/>
    <lineage>
        <taxon>Bacteria</taxon>
        <taxon>Pseudomonadati</taxon>
        <taxon>Pseudomonadota</taxon>
        <taxon>Gammaproteobacteria</taxon>
        <taxon>Pseudomonadales</taxon>
        <taxon>Pseudomonadaceae</taxon>
        <taxon>Pseudomonas</taxon>
    </lineage>
</organism>
<dbReference type="AlphaFoldDB" id="A0A1B2FEI3"/>
<name>A0A1B2FEI3_PSEPU</name>
<reference evidence="1" key="1">
    <citation type="submission" date="2016-07" db="EMBL/GenBank/DDBJ databases">
        <title>New class B carbapenemase carried by novel plasmid in Pseudomonas putida enviromental strain in eastern Amazonia.</title>
        <authorList>
            <person name="Souza C.O."/>
            <person name="Lima K.V."/>
            <person name="Brasiliense D.M."/>
            <person name="Perez-Chaparro P.J."/>
            <person name="Mamizuka E.M."/>
            <person name="Lima M.O."/>
            <person name="Lima L.N."/>
            <person name="McCulloch J.A."/>
        </authorList>
    </citation>
    <scope>NUCLEOTIDE SEQUENCE [LARGE SCALE GENOMIC DNA]</scope>
    <source>
        <strain evidence="1">IEC33019</strain>
    </source>
</reference>
<gene>
    <name evidence="1" type="ORF">IEC33019_5150</name>
</gene>
<proteinExistence type="predicted"/>